<feature type="compositionally biased region" description="Basic and acidic residues" evidence="1">
    <location>
        <begin position="136"/>
        <end position="169"/>
    </location>
</feature>
<reference evidence="4 5" key="1">
    <citation type="journal article" date="2016" name="Front. Microbiol.">
        <title>Fuerstia marisgermanicae gen. nov., sp. nov., an Unusual Member of the Phylum Planctomycetes from the German Wadden Sea.</title>
        <authorList>
            <person name="Kohn T."/>
            <person name="Heuer A."/>
            <person name="Jogler M."/>
            <person name="Vollmers J."/>
            <person name="Boedeker C."/>
            <person name="Bunk B."/>
            <person name="Rast P."/>
            <person name="Borchert D."/>
            <person name="Glockner I."/>
            <person name="Freese H.M."/>
            <person name="Klenk H.P."/>
            <person name="Overmann J."/>
            <person name="Kaster A.K."/>
            <person name="Rohde M."/>
            <person name="Wiegand S."/>
            <person name="Jogler C."/>
        </authorList>
    </citation>
    <scope>NUCLEOTIDE SEQUENCE [LARGE SCALE GENOMIC DNA]</scope>
    <source>
        <strain evidence="4 5">NH11</strain>
    </source>
</reference>
<evidence type="ECO:0000256" key="1">
    <source>
        <dbReference type="SAM" id="MobiDB-lite"/>
    </source>
</evidence>
<name>A0A1P8WNK6_9PLAN</name>
<dbReference type="OrthoDB" id="290123at2"/>
<feature type="region of interest" description="Disordered" evidence="1">
    <location>
        <begin position="19"/>
        <end position="78"/>
    </location>
</feature>
<dbReference type="InterPro" id="IPR011992">
    <property type="entry name" value="EF-hand-dom_pair"/>
</dbReference>
<sequence precursor="true">MKKFAGVLLSMAAFGLVADYSTANDEDKPREGQRDGERGREGRGRGQRDGDRGPRDGEGRGRGNPLMAALDTDRNGVIDAKEIENAVAALRKLDRNEDGKLTAEEIGGRPPGDRPERGRPGRDDEGRPSPEQMMARFKEADTNEDGKLSKEEAPDRLKEGFARLDADESGFIEKSEFEVLIKRIQEGGGRPPGAGRGRDGDRPRDDDRARDGGRSGKGDRPESE</sequence>
<feature type="region of interest" description="Disordered" evidence="1">
    <location>
        <begin position="91"/>
        <end position="169"/>
    </location>
</feature>
<dbReference type="RefSeq" id="WP_145944391.1">
    <property type="nucleotide sequence ID" value="NZ_CP017641.1"/>
</dbReference>
<feature type="compositionally biased region" description="Basic and acidic residues" evidence="1">
    <location>
        <begin position="196"/>
        <end position="224"/>
    </location>
</feature>
<dbReference type="SMART" id="SM00054">
    <property type="entry name" value="EFh"/>
    <property type="match status" value="2"/>
</dbReference>
<feature type="compositionally biased region" description="Gly residues" evidence="1">
    <location>
        <begin position="186"/>
        <end position="195"/>
    </location>
</feature>
<feature type="compositionally biased region" description="Basic and acidic residues" evidence="1">
    <location>
        <begin position="91"/>
        <end position="128"/>
    </location>
</feature>
<dbReference type="Proteomes" id="UP000187735">
    <property type="component" value="Chromosome"/>
</dbReference>
<feature type="signal peptide" evidence="2">
    <location>
        <begin position="1"/>
        <end position="23"/>
    </location>
</feature>
<dbReference type="AlphaFoldDB" id="A0A1P8WNK6"/>
<dbReference type="InterPro" id="IPR002048">
    <property type="entry name" value="EF_hand_dom"/>
</dbReference>
<feature type="compositionally biased region" description="Basic and acidic residues" evidence="1">
    <location>
        <begin position="25"/>
        <end position="61"/>
    </location>
</feature>
<feature type="domain" description="EF-hand" evidence="3">
    <location>
        <begin position="66"/>
        <end position="93"/>
    </location>
</feature>
<feature type="domain" description="EF-hand" evidence="3">
    <location>
        <begin position="152"/>
        <end position="187"/>
    </location>
</feature>
<protein>
    <submittedName>
        <fullName evidence="4">EF hand</fullName>
    </submittedName>
</protein>
<evidence type="ECO:0000313" key="4">
    <source>
        <dbReference type="EMBL" id="APZ95646.1"/>
    </source>
</evidence>
<feature type="chain" id="PRO_5012953057" evidence="2">
    <location>
        <begin position="24"/>
        <end position="224"/>
    </location>
</feature>
<dbReference type="KEGG" id="fmr:Fuma_05305"/>
<dbReference type="Pfam" id="PF13202">
    <property type="entry name" value="EF-hand_5"/>
    <property type="match status" value="4"/>
</dbReference>
<dbReference type="GO" id="GO:0005509">
    <property type="term" value="F:calcium ion binding"/>
    <property type="evidence" value="ECO:0007669"/>
    <property type="project" value="InterPro"/>
</dbReference>
<keyword evidence="5" id="KW-1185">Reference proteome</keyword>
<proteinExistence type="predicted"/>
<dbReference type="PROSITE" id="PS00018">
    <property type="entry name" value="EF_HAND_1"/>
    <property type="match status" value="2"/>
</dbReference>
<feature type="region of interest" description="Disordered" evidence="1">
    <location>
        <begin position="182"/>
        <end position="224"/>
    </location>
</feature>
<dbReference type="EMBL" id="CP017641">
    <property type="protein sequence ID" value="APZ95646.1"/>
    <property type="molecule type" value="Genomic_DNA"/>
</dbReference>
<accession>A0A1P8WNK6</accession>
<keyword evidence="2" id="KW-0732">Signal</keyword>
<evidence type="ECO:0000313" key="5">
    <source>
        <dbReference type="Proteomes" id="UP000187735"/>
    </source>
</evidence>
<dbReference type="SUPFAM" id="SSF47473">
    <property type="entry name" value="EF-hand"/>
    <property type="match status" value="1"/>
</dbReference>
<dbReference type="InterPro" id="IPR018247">
    <property type="entry name" value="EF_Hand_1_Ca_BS"/>
</dbReference>
<gene>
    <name evidence="4" type="ORF">Fuma_05305</name>
</gene>
<evidence type="ECO:0000259" key="3">
    <source>
        <dbReference type="PROSITE" id="PS50222"/>
    </source>
</evidence>
<evidence type="ECO:0000256" key="2">
    <source>
        <dbReference type="SAM" id="SignalP"/>
    </source>
</evidence>
<dbReference type="PROSITE" id="PS50222">
    <property type="entry name" value="EF_HAND_2"/>
    <property type="match status" value="2"/>
</dbReference>
<dbReference type="Gene3D" id="1.10.238.10">
    <property type="entry name" value="EF-hand"/>
    <property type="match status" value="2"/>
</dbReference>
<organism evidence="4 5">
    <name type="scientific">Fuerstiella marisgermanici</name>
    <dbReference type="NCBI Taxonomy" id="1891926"/>
    <lineage>
        <taxon>Bacteria</taxon>
        <taxon>Pseudomonadati</taxon>
        <taxon>Planctomycetota</taxon>
        <taxon>Planctomycetia</taxon>
        <taxon>Planctomycetales</taxon>
        <taxon>Planctomycetaceae</taxon>
        <taxon>Fuerstiella</taxon>
    </lineage>
</organism>
<dbReference type="STRING" id="1891926.Fuma_05305"/>